<gene>
    <name evidence="1" type="ORF">D3879_07070</name>
</gene>
<sequence length="161" mass="16431">MSCEPVDPTQLGTILNFTDKNSKQSEALTMNIGKHIASLLLLAGIASTQALAATGGTISFVGAIVEPPCSISTNASGATLNLSGCSLHTRGATLNIQPAGNTQGTVQLLDETGQQAPSADMRLLGSTPATGGNTFSQSYRINGQPPVAGQPKAYLVSITYP</sequence>
<reference evidence="1 2" key="1">
    <citation type="submission" date="2018-09" db="EMBL/GenBank/DDBJ databases">
        <authorList>
            <person name="Zhu H."/>
        </authorList>
    </citation>
    <scope>NUCLEOTIDE SEQUENCE [LARGE SCALE GENOMIC DNA]</scope>
    <source>
        <strain evidence="1 2">K1S02-6</strain>
    </source>
</reference>
<evidence type="ECO:0000313" key="1">
    <source>
        <dbReference type="EMBL" id="RJG13030.1"/>
    </source>
</evidence>
<organism evidence="1 2">
    <name type="scientific">Pseudomonas cavernicola</name>
    <dbReference type="NCBI Taxonomy" id="2320866"/>
    <lineage>
        <taxon>Bacteria</taxon>
        <taxon>Pseudomonadati</taxon>
        <taxon>Pseudomonadota</taxon>
        <taxon>Gammaproteobacteria</taxon>
        <taxon>Pseudomonadales</taxon>
        <taxon>Pseudomonadaceae</taxon>
        <taxon>Pseudomonas</taxon>
    </lineage>
</organism>
<name>A0A418XKP7_9PSED</name>
<dbReference type="InterPro" id="IPR008966">
    <property type="entry name" value="Adhesion_dom_sf"/>
</dbReference>
<comment type="caution">
    <text evidence="1">The sequence shown here is derived from an EMBL/GenBank/DDBJ whole genome shotgun (WGS) entry which is preliminary data.</text>
</comment>
<dbReference type="AlphaFoldDB" id="A0A418XKP7"/>
<dbReference type="SUPFAM" id="SSF49401">
    <property type="entry name" value="Bacterial adhesins"/>
    <property type="match status" value="1"/>
</dbReference>
<proteinExistence type="predicted"/>
<dbReference type="Proteomes" id="UP000284021">
    <property type="component" value="Unassembled WGS sequence"/>
</dbReference>
<keyword evidence="2" id="KW-1185">Reference proteome</keyword>
<evidence type="ECO:0000313" key="2">
    <source>
        <dbReference type="Proteomes" id="UP000284021"/>
    </source>
</evidence>
<evidence type="ECO:0008006" key="3">
    <source>
        <dbReference type="Google" id="ProtNLM"/>
    </source>
</evidence>
<protein>
    <recommendedName>
        <fullName evidence="3">Fimbrial protein</fullName>
    </recommendedName>
</protein>
<accession>A0A418XKP7</accession>
<dbReference type="EMBL" id="QYUR01000002">
    <property type="protein sequence ID" value="RJG13030.1"/>
    <property type="molecule type" value="Genomic_DNA"/>
</dbReference>